<sequence>MVYEHIDDSRARASNLLDSLEKSINAYATEVAKLMLLKEQVEALVRENSILKRAAASQHERHEVFEDKNGELLHLKHLVSQYQEQLTAMEVRVKFFLNLLYYINNYKLMMHLRQAHQSSPIPGRFHPDVF</sequence>
<dbReference type="PANTHER" id="PTHR31245:SF20">
    <property type="entry name" value="F18B13.13 PROTEIN"/>
    <property type="match status" value="1"/>
</dbReference>
<protein>
    <submittedName>
        <fullName evidence="2">Uncharacterized protein</fullName>
    </submittedName>
</protein>
<proteinExistence type="predicted"/>
<reference evidence="2 3" key="1">
    <citation type="submission" date="2021-09" db="EMBL/GenBank/DDBJ databases">
        <title>Genomic insights and catalytic innovation underlie evolution of tropane alkaloids biosynthesis.</title>
        <authorList>
            <person name="Wang Y.-J."/>
            <person name="Tian T."/>
            <person name="Huang J.-P."/>
            <person name="Huang S.-X."/>
        </authorList>
    </citation>
    <scope>NUCLEOTIDE SEQUENCE [LARGE SCALE GENOMIC DNA]</scope>
    <source>
        <strain evidence="2">KIB-2018</strain>
        <tissue evidence="2">Leaf</tissue>
    </source>
</reference>
<dbReference type="Proteomes" id="UP001159364">
    <property type="component" value="Linkage Group LG01"/>
</dbReference>
<keyword evidence="1" id="KW-0175">Coiled coil</keyword>
<comment type="caution">
    <text evidence="2">The sequence shown here is derived from an EMBL/GenBank/DDBJ whole genome shotgun (WGS) entry which is preliminary data.</text>
</comment>
<name>A0AAV8U6X2_9ROSI</name>
<evidence type="ECO:0000256" key="1">
    <source>
        <dbReference type="SAM" id="Coils"/>
    </source>
</evidence>
<keyword evidence="3" id="KW-1185">Reference proteome</keyword>
<dbReference type="EMBL" id="JAIWQS010000001">
    <property type="protein sequence ID" value="KAJ8773944.1"/>
    <property type="molecule type" value="Genomic_DNA"/>
</dbReference>
<gene>
    <name evidence="2" type="ORF">K2173_009375</name>
</gene>
<organism evidence="2 3">
    <name type="scientific">Erythroxylum novogranatense</name>
    <dbReference type="NCBI Taxonomy" id="1862640"/>
    <lineage>
        <taxon>Eukaryota</taxon>
        <taxon>Viridiplantae</taxon>
        <taxon>Streptophyta</taxon>
        <taxon>Embryophyta</taxon>
        <taxon>Tracheophyta</taxon>
        <taxon>Spermatophyta</taxon>
        <taxon>Magnoliopsida</taxon>
        <taxon>eudicotyledons</taxon>
        <taxon>Gunneridae</taxon>
        <taxon>Pentapetalae</taxon>
        <taxon>rosids</taxon>
        <taxon>fabids</taxon>
        <taxon>Malpighiales</taxon>
        <taxon>Erythroxylaceae</taxon>
        <taxon>Erythroxylum</taxon>
    </lineage>
</organism>
<evidence type="ECO:0000313" key="3">
    <source>
        <dbReference type="Proteomes" id="UP001159364"/>
    </source>
</evidence>
<dbReference type="PANTHER" id="PTHR31245">
    <property type="entry name" value="UBIQUITIN SYSTEM COMPONENT CUE PROTEIN"/>
    <property type="match status" value="1"/>
</dbReference>
<evidence type="ECO:0000313" key="2">
    <source>
        <dbReference type="EMBL" id="KAJ8773944.1"/>
    </source>
</evidence>
<dbReference type="AlphaFoldDB" id="A0AAV8U6X2"/>
<accession>A0AAV8U6X2</accession>
<feature type="coiled-coil region" evidence="1">
    <location>
        <begin position="10"/>
        <end position="54"/>
    </location>
</feature>